<comment type="catalytic activity">
    <reaction evidence="1">
        <text>6-hydroxymethyl-7,8-dihydropterin + ATP = (7,8-dihydropterin-6-yl)methyl diphosphate + AMP + H(+)</text>
        <dbReference type="Rhea" id="RHEA:11412"/>
        <dbReference type="ChEBI" id="CHEBI:15378"/>
        <dbReference type="ChEBI" id="CHEBI:30616"/>
        <dbReference type="ChEBI" id="CHEBI:44841"/>
        <dbReference type="ChEBI" id="CHEBI:72950"/>
        <dbReference type="ChEBI" id="CHEBI:456215"/>
        <dbReference type="EC" id="2.7.6.3"/>
    </reaction>
</comment>
<keyword evidence="11" id="KW-1185">Reference proteome</keyword>
<dbReference type="GO" id="GO:0016301">
    <property type="term" value="F:kinase activity"/>
    <property type="evidence" value="ECO:0007669"/>
    <property type="project" value="UniProtKB-KW"/>
</dbReference>
<protein>
    <recommendedName>
        <fullName evidence="3">2-amino-4-hydroxy-6-hydroxymethyldihydropteridine diphosphokinase</fullName>
        <ecNumber evidence="3">2.7.6.3</ecNumber>
    </recommendedName>
</protein>
<dbReference type="STRING" id="942150.IV64_GL001100"/>
<dbReference type="InterPro" id="IPR000550">
    <property type="entry name" value="Hppk"/>
</dbReference>
<dbReference type="AlphaFoldDB" id="A0A0R2ML83"/>
<evidence type="ECO:0000256" key="4">
    <source>
        <dbReference type="ARBA" id="ARBA00022679"/>
    </source>
</evidence>
<dbReference type="UniPathway" id="UPA00077">
    <property type="reaction ID" value="UER00155"/>
</dbReference>
<evidence type="ECO:0000313" key="11">
    <source>
        <dbReference type="Proteomes" id="UP000051783"/>
    </source>
</evidence>
<keyword evidence="6 10" id="KW-0418">Kinase</keyword>
<evidence type="ECO:0000256" key="5">
    <source>
        <dbReference type="ARBA" id="ARBA00022741"/>
    </source>
</evidence>
<comment type="caution">
    <text evidence="10">The sequence shown here is derived from an EMBL/GenBank/DDBJ whole genome shotgun (WGS) entry which is preliminary data.</text>
</comment>
<keyword evidence="7" id="KW-0067">ATP-binding</keyword>
<dbReference type="RefSeq" id="WP_057705335.1">
    <property type="nucleotide sequence ID" value="NZ_JQCL01000012.1"/>
</dbReference>
<dbReference type="PATRIC" id="fig|942150.3.peg.1135"/>
<keyword evidence="5" id="KW-0547">Nucleotide-binding</keyword>
<dbReference type="SUPFAM" id="SSF55083">
    <property type="entry name" value="6-hydroxymethyl-7,8-dihydropterin pyrophosphokinase, HPPK"/>
    <property type="match status" value="1"/>
</dbReference>
<dbReference type="Proteomes" id="UP000051783">
    <property type="component" value="Unassembled WGS sequence"/>
</dbReference>
<keyword evidence="8" id="KW-0289">Folate biosynthesis</keyword>
<dbReference type="PANTHER" id="PTHR43071:SF1">
    <property type="entry name" value="2-AMINO-4-HYDROXY-6-HYDROXYMETHYLDIHYDROPTERIDINE PYROPHOSPHOKINASE"/>
    <property type="match status" value="1"/>
</dbReference>
<evidence type="ECO:0000256" key="2">
    <source>
        <dbReference type="ARBA" id="ARBA00005051"/>
    </source>
</evidence>
<dbReference type="Gene3D" id="3.30.70.560">
    <property type="entry name" value="7,8-Dihydro-6-hydroxymethylpterin-pyrophosphokinase HPPK"/>
    <property type="match status" value="1"/>
</dbReference>
<dbReference type="GO" id="GO:0046654">
    <property type="term" value="P:tetrahydrofolate biosynthetic process"/>
    <property type="evidence" value="ECO:0007669"/>
    <property type="project" value="UniProtKB-UniPathway"/>
</dbReference>
<dbReference type="GO" id="GO:0005524">
    <property type="term" value="F:ATP binding"/>
    <property type="evidence" value="ECO:0007669"/>
    <property type="project" value="UniProtKB-KW"/>
</dbReference>
<evidence type="ECO:0000256" key="7">
    <source>
        <dbReference type="ARBA" id="ARBA00022840"/>
    </source>
</evidence>
<sequence>MPSNEERVYLSIGSNIYPRVANIQEALTRLRALNAVDVLATSHWYETEPWGNRDQANFYNVSVALTTTLTPDELLDQLHEIEQALHRQRLIHWGPRTIDLDIIFWGARKLHTATLTVPHAQAAHRNFVLLPTQEIAADDPIVGPQVDALIAQNQDQSWIKKVRNVSELDD</sequence>
<gene>
    <name evidence="10" type="ORF">IV64_GL001100</name>
</gene>
<dbReference type="Pfam" id="PF01288">
    <property type="entry name" value="HPPK"/>
    <property type="match status" value="1"/>
</dbReference>
<dbReference type="CDD" id="cd00483">
    <property type="entry name" value="HPPK"/>
    <property type="match status" value="1"/>
</dbReference>
<evidence type="ECO:0000259" key="9">
    <source>
        <dbReference type="PROSITE" id="PS00794"/>
    </source>
</evidence>
<dbReference type="EMBL" id="JQCL01000012">
    <property type="protein sequence ID" value="KRO14486.1"/>
    <property type="molecule type" value="Genomic_DNA"/>
</dbReference>
<dbReference type="OrthoDB" id="9808041at2"/>
<dbReference type="GO" id="GO:0003848">
    <property type="term" value="F:2-amino-4-hydroxy-6-hydroxymethyldihydropteridine diphosphokinase activity"/>
    <property type="evidence" value="ECO:0007669"/>
    <property type="project" value="UniProtKB-EC"/>
</dbReference>
<organism evidence="10 11">
    <name type="scientific">Lactiplantibacillus xiangfangensis</name>
    <dbReference type="NCBI Taxonomy" id="942150"/>
    <lineage>
        <taxon>Bacteria</taxon>
        <taxon>Bacillati</taxon>
        <taxon>Bacillota</taxon>
        <taxon>Bacilli</taxon>
        <taxon>Lactobacillales</taxon>
        <taxon>Lactobacillaceae</taxon>
        <taxon>Lactiplantibacillus</taxon>
    </lineage>
</organism>
<proteinExistence type="predicted"/>
<dbReference type="InterPro" id="IPR035907">
    <property type="entry name" value="Hppk_sf"/>
</dbReference>
<keyword evidence="4" id="KW-0808">Transferase</keyword>
<comment type="pathway">
    <text evidence="2">Cofactor biosynthesis; tetrahydrofolate biosynthesis; 2-amino-4-hydroxy-6-hydroxymethyl-7,8-dihydropteridine diphosphate from 7,8-dihydroneopterin triphosphate: step 4/4.</text>
</comment>
<name>A0A0R2ML83_9LACO</name>
<evidence type="ECO:0000256" key="1">
    <source>
        <dbReference type="ARBA" id="ARBA00000198"/>
    </source>
</evidence>
<evidence type="ECO:0000313" key="10">
    <source>
        <dbReference type="EMBL" id="KRO14486.1"/>
    </source>
</evidence>
<dbReference type="PANTHER" id="PTHR43071">
    <property type="entry name" value="2-AMINO-4-HYDROXY-6-HYDROXYMETHYLDIHYDROPTERIDINE PYROPHOSPHOKINASE"/>
    <property type="match status" value="1"/>
</dbReference>
<reference evidence="10 11" key="1">
    <citation type="journal article" date="2015" name="Genome Announc.">
        <title>Expanding the biotechnology potential of lactobacilli through comparative genomics of 213 strains and associated genera.</title>
        <authorList>
            <person name="Sun Z."/>
            <person name="Harris H.M."/>
            <person name="McCann A."/>
            <person name="Guo C."/>
            <person name="Argimon S."/>
            <person name="Zhang W."/>
            <person name="Yang X."/>
            <person name="Jeffery I.B."/>
            <person name="Cooney J.C."/>
            <person name="Kagawa T.F."/>
            <person name="Liu W."/>
            <person name="Song Y."/>
            <person name="Salvetti E."/>
            <person name="Wrobel A."/>
            <person name="Rasinkangas P."/>
            <person name="Parkhill J."/>
            <person name="Rea M.C."/>
            <person name="O'Sullivan O."/>
            <person name="Ritari J."/>
            <person name="Douillard F.P."/>
            <person name="Paul Ross R."/>
            <person name="Yang R."/>
            <person name="Briner A.E."/>
            <person name="Felis G.E."/>
            <person name="de Vos W.M."/>
            <person name="Barrangou R."/>
            <person name="Klaenhammer T.R."/>
            <person name="Caufield P.W."/>
            <person name="Cui Y."/>
            <person name="Zhang H."/>
            <person name="O'Toole P.W."/>
        </authorList>
    </citation>
    <scope>NUCLEOTIDE SEQUENCE [LARGE SCALE GENOMIC DNA]</scope>
    <source>
        <strain evidence="10 11">LMG 26013</strain>
    </source>
</reference>
<evidence type="ECO:0000256" key="3">
    <source>
        <dbReference type="ARBA" id="ARBA00013253"/>
    </source>
</evidence>
<dbReference type="GO" id="GO:0046656">
    <property type="term" value="P:folic acid biosynthetic process"/>
    <property type="evidence" value="ECO:0007669"/>
    <property type="project" value="UniProtKB-KW"/>
</dbReference>
<evidence type="ECO:0000256" key="8">
    <source>
        <dbReference type="ARBA" id="ARBA00022909"/>
    </source>
</evidence>
<feature type="domain" description="7,8-dihydro-6-hydroxymethylpterin-pyrophosphokinase" evidence="9">
    <location>
        <begin position="92"/>
        <end position="103"/>
    </location>
</feature>
<dbReference type="NCBIfam" id="TIGR01498">
    <property type="entry name" value="folK"/>
    <property type="match status" value="1"/>
</dbReference>
<dbReference type="EC" id="2.7.6.3" evidence="3"/>
<accession>A0A0R2ML83</accession>
<evidence type="ECO:0000256" key="6">
    <source>
        <dbReference type="ARBA" id="ARBA00022777"/>
    </source>
</evidence>
<dbReference type="PROSITE" id="PS00794">
    <property type="entry name" value="HPPK"/>
    <property type="match status" value="1"/>
</dbReference>